<organism evidence="1 2">
    <name type="scientific">Rhizobium lusitanum</name>
    <dbReference type="NCBI Taxonomy" id="293958"/>
    <lineage>
        <taxon>Bacteria</taxon>
        <taxon>Pseudomonadati</taxon>
        <taxon>Pseudomonadota</taxon>
        <taxon>Alphaproteobacteria</taxon>
        <taxon>Hyphomicrobiales</taxon>
        <taxon>Rhizobiaceae</taxon>
        <taxon>Rhizobium/Agrobacterium group</taxon>
        <taxon>Rhizobium</taxon>
    </lineage>
</organism>
<sequence>MTIRKQDLIKVIEAALRDAYPGAEITSGDLGVTIFERSNQSNGWTIAPRKSDAVLRSAVRVAKRWPPK</sequence>
<comment type="caution">
    <text evidence="1">The sequence shown here is derived from an EMBL/GenBank/DDBJ whole genome shotgun (WGS) entry which is preliminary data.</text>
</comment>
<dbReference type="RefSeq" id="WP_163987426.1">
    <property type="nucleotide sequence ID" value="NZ_WUEY01000006.1"/>
</dbReference>
<dbReference type="Proteomes" id="UP000483035">
    <property type="component" value="Unassembled WGS sequence"/>
</dbReference>
<dbReference type="AlphaFoldDB" id="A0A6L9UA04"/>
<reference evidence="1 2" key="1">
    <citation type="submission" date="2019-12" db="EMBL/GenBank/DDBJ databases">
        <title>Rhizobium genotypes associated with high levels of biological nitrogen fixation by grain legumes in a temperate-maritime cropping system.</title>
        <authorList>
            <person name="Maluk M."/>
            <person name="Francesc Ferrando Molina F."/>
            <person name="Lopez Del Egido L."/>
            <person name="Lafos M."/>
            <person name="Langarica-Fuentes A."/>
            <person name="Gebre Yohannes G."/>
            <person name="Young M.W."/>
            <person name="Martin P."/>
            <person name="Gantlett R."/>
            <person name="Kenicer G."/>
            <person name="Hawes C."/>
            <person name="Begg G.S."/>
            <person name="Quilliam R.S."/>
            <person name="Squire G.R."/>
            <person name="Poole P.S."/>
            <person name="Young P.W."/>
            <person name="Iannetta P.M."/>
            <person name="James E.K."/>
        </authorList>
    </citation>
    <scope>NUCLEOTIDE SEQUENCE [LARGE SCALE GENOMIC DNA]</scope>
    <source>
        <strain evidence="1 2">JHI1118</strain>
    </source>
</reference>
<proteinExistence type="predicted"/>
<evidence type="ECO:0000313" key="1">
    <source>
        <dbReference type="EMBL" id="NEI70937.1"/>
    </source>
</evidence>
<dbReference type="EMBL" id="WUEY01000006">
    <property type="protein sequence ID" value="NEI70937.1"/>
    <property type="molecule type" value="Genomic_DNA"/>
</dbReference>
<accession>A0A6L9UA04</accession>
<protein>
    <submittedName>
        <fullName evidence="1">Uncharacterized protein</fullName>
    </submittedName>
</protein>
<evidence type="ECO:0000313" key="2">
    <source>
        <dbReference type="Proteomes" id="UP000483035"/>
    </source>
</evidence>
<gene>
    <name evidence="1" type="ORF">GR212_15240</name>
</gene>
<name>A0A6L9UA04_9HYPH</name>